<feature type="compositionally biased region" description="Low complexity" evidence="1">
    <location>
        <begin position="20"/>
        <end position="37"/>
    </location>
</feature>
<protein>
    <submittedName>
        <fullName evidence="2">Uncharacterized protein</fullName>
    </submittedName>
</protein>
<evidence type="ECO:0000256" key="1">
    <source>
        <dbReference type="SAM" id="MobiDB-lite"/>
    </source>
</evidence>
<reference evidence="2" key="1">
    <citation type="submission" date="2014-09" db="EMBL/GenBank/DDBJ databases">
        <authorList>
            <person name="Magalhaes I.L.F."/>
            <person name="Oliveira U."/>
            <person name="Santos F.R."/>
            <person name="Vidigal T.H.D.A."/>
            <person name="Brescovit A.D."/>
            <person name="Santos A.J."/>
        </authorList>
    </citation>
    <scope>NUCLEOTIDE SEQUENCE</scope>
    <source>
        <tissue evidence="2">Shoot tissue taken approximately 20 cm above the soil surface</tissue>
    </source>
</reference>
<organism evidence="2">
    <name type="scientific">Arundo donax</name>
    <name type="common">Giant reed</name>
    <name type="synonym">Donax arundinaceus</name>
    <dbReference type="NCBI Taxonomy" id="35708"/>
    <lineage>
        <taxon>Eukaryota</taxon>
        <taxon>Viridiplantae</taxon>
        <taxon>Streptophyta</taxon>
        <taxon>Embryophyta</taxon>
        <taxon>Tracheophyta</taxon>
        <taxon>Spermatophyta</taxon>
        <taxon>Magnoliopsida</taxon>
        <taxon>Liliopsida</taxon>
        <taxon>Poales</taxon>
        <taxon>Poaceae</taxon>
        <taxon>PACMAD clade</taxon>
        <taxon>Arundinoideae</taxon>
        <taxon>Arundineae</taxon>
        <taxon>Arundo</taxon>
    </lineage>
</organism>
<sequence>MSSMPHAGSVAESEPARKPTQSSRSSATPSAATCRWL</sequence>
<accession>A0A0A8ZKR0</accession>
<evidence type="ECO:0000313" key="2">
    <source>
        <dbReference type="EMBL" id="JAD39984.1"/>
    </source>
</evidence>
<feature type="region of interest" description="Disordered" evidence="1">
    <location>
        <begin position="1"/>
        <end position="37"/>
    </location>
</feature>
<proteinExistence type="predicted"/>
<reference evidence="2" key="2">
    <citation type="journal article" date="2015" name="Data Brief">
        <title>Shoot transcriptome of the giant reed, Arundo donax.</title>
        <authorList>
            <person name="Barrero R.A."/>
            <person name="Guerrero F.D."/>
            <person name="Moolhuijzen P."/>
            <person name="Goolsby J.A."/>
            <person name="Tidwell J."/>
            <person name="Bellgard S.E."/>
            <person name="Bellgard M.I."/>
        </authorList>
    </citation>
    <scope>NUCLEOTIDE SEQUENCE</scope>
    <source>
        <tissue evidence="2">Shoot tissue taken approximately 20 cm above the soil surface</tissue>
    </source>
</reference>
<name>A0A0A8ZKR0_ARUDO</name>
<dbReference type="EMBL" id="GBRH01257911">
    <property type="protein sequence ID" value="JAD39984.1"/>
    <property type="molecule type" value="Transcribed_RNA"/>
</dbReference>
<dbReference type="AlphaFoldDB" id="A0A0A8ZKR0"/>